<name>A0AAD6IPX6_DREDA</name>
<evidence type="ECO:0000313" key="1">
    <source>
        <dbReference type="EMBL" id="KAJ6256229.1"/>
    </source>
</evidence>
<dbReference type="AlphaFoldDB" id="A0AAD6IPX6"/>
<keyword evidence="2" id="KW-1185">Reference proteome</keyword>
<dbReference type="Proteomes" id="UP001221413">
    <property type="component" value="Unassembled WGS sequence"/>
</dbReference>
<proteinExistence type="predicted"/>
<accession>A0AAD6IPX6</accession>
<sequence length="148" mass="17231">MRQWIVSESRRRQDVTIILPPDIDATTPHTAWISTDAITTTDLWTSKPWFGTKDDNGSEYADIDDRHSDVDIHLDAMIYAAAKEEMSTPHYMSLYALAVFLRWQQHTRYHHHEYDSSIQELINDLNRQTMRHAVLKRASTVVAQKHAL</sequence>
<evidence type="ECO:0000313" key="2">
    <source>
        <dbReference type="Proteomes" id="UP001221413"/>
    </source>
</evidence>
<dbReference type="EMBL" id="JAQGDS010000014">
    <property type="protein sequence ID" value="KAJ6256229.1"/>
    <property type="molecule type" value="Genomic_DNA"/>
</dbReference>
<organism evidence="1 2">
    <name type="scientific">Drechslerella dactyloides</name>
    <name type="common">Nematode-trapping fungus</name>
    <name type="synonym">Arthrobotrys dactyloides</name>
    <dbReference type="NCBI Taxonomy" id="74499"/>
    <lineage>
        <taxon>Eukaryota</taxon>
        <taxon>Fungi</taxon>
        <taxon>Dikarya</taxon>
        <taxon>Ascomycota</taxon>
        <taxon>Pezizomycotina</taxon>
        <taxon>Orbiliomycetes</taxon>
        <taxon>Orbiliales</taxon>
        <taxon>Orbiliaceae</taxon>
        <taxon>Drechslerella</taxon>
    </lineage>
</organism>
<comment type="caution">
    <text evidence="1">The sequence shown here is derived from an EMBL/GenBank/DDBJ whole genome shotgun (WGS) entry which is preliminary data.</text>
</comment>
<reference evidence="1" key="1">
    <citation type="submission" date="2023-01" db="EMBL/GenBank/DDBJ databases">
        <title>The chitinases involved in constricting ring structure development in the nematode-trapping fungus Drechslerella dactyloides.</title>
        <authorList>
            <person name="Wang R."/>
            <person name="Zhang L."/>
            <person name="Tang P."/>
            <person name="Li S."/>
            <person name="Liang L."/>
        </authorList>
    </citation>
    <scope>NUCLEOTIDE SEQUENCE</scope>
    <source>
        <strain evidence="1">YMF1.00031</strain>
    </source>
</reference>
<gene>
    <name evidence="1" type="ORF">Dda_9064</name>
</gene>
<protein>
    <submittedName>
        <fullName evidence="1">Uncharacterized protein</fullName>
    </submittedName>
</protein>